<proteinExistence type="predicted"/>
<sequence length="157" mass="18505">MVHPFVMITLTFLLLAHCEARVPTGCVMIRSNYNNKYLAMAGKHSTNRRNTRTHANPTLWFIELEGDHYLIREHKTPNELYAGTYTYDADRRHVLVWTQGNRIVEAMWEIERLENGAFLIRSKHLQEHMYAADYPSSDKVFTWRIKDANVRGNIKFH</sequence>
<gene>
    <name evidence="2" type="ORF">pipiens_009501</name>
</gene>
<comment type="caution">
    <text evidence="2">The sequence shown here is derived from an EMBL/GenBank/DDBJ whole genome shotgun (WGS) entry which is preliminary data.</text>
</comment>
<dbReference type="SUPFAM" id="SSF50370">
    <property type="entry name" value="Ricin B-like lectins"/>
    <property type="match status" value="1"/>
</dbReference>
<protein>
    <submittedName>
        <fullName evidence="2">Uncharacterized protein</fullName>
    </submittedName>
</protein>
<dbReference type="Gene3D" id="2.80.10.50">
    <property type="match status" value="1"/>
</dbReference>
<evidence type="ECO:0000313" key="2">
    <source>
        <dbReference type="EMBL" id="KAL1397763.1"/>
    </source>
</evidence>
<evidence type="ECO:0000313" key="3">
    <source>
        <dbReference type="Proteomes" id="UP001562425"/>
    </source>
</evidence>
<accession>A0ABD1DDL5</accession>
<reference evidence="2 3" key="1">
    <citation type="submission" date="2024-05" db="EMBL/GenBank/DDBJ databases">
        <title>Culex pipiens pipiens assembly and annotation.</title>
        <authorList>
            <person name="Alout H."/>
            <person name="Durand T."/>
        </authorList>
    </citation>
    <scope>NUCLEOTIDE SEQUENCE [LARGE SCALE GENOMIC DNA]</scope>
    <source>
        <strain evidence="2">HA-2024</strain>
        <tissue evidence="2">Whole body</tissue>
    </source>
</reference>
<keyword evidence="3" id="KW-1185">Reference proteome</keyword>
<dbReference type="Proteomes" id="UP001562425">
    <property type="component" value="Unassembled WGS sequence"/>
</dbReference>
<dbReference type="AlphaFoldDB" id="A0ABD1DDL5"/>
<name>A0ABD1DDL5_CULPP</name>
<dbReference type="InterPro" id="IPR035992">
    <property type="entry name" value="Ricin_B-like_lectins"/>
</dbReference>
<organism evidence="2 3">
    <name type="scientific">Culex pipiens pipiens</name>
    <name type="common">Northern house mosquito</name>
    <dbReference type="NCBI Taxonomy" id="38569"/>
    <lineage>
        <taxon>Eukaryota</taxon>
        <taxon>Metazoa</taxon>
        <taxon>Ecdysozoa</taxon>
        <taxon>Arthropoda</taxon>
        <taxon>Hexapoda</taxon>
        <taxon>Insecta</taxon>
        <taxon>Pterygota</taxon>
        <taxon>Neoptera</taxon>
        <taxon>Endopterygota</taxon>
        <taxon>Diptera</taxon>
        <taxon>Nematocera</taxon>
        <taxon>Culicoidea</taxon>
        <taxon>Culicidae</taxon>
        <taxon>Culicinae</taxon>
        <taxon>Culicini</taxon>
        <taxon>Culex</taxon>
        <taxon>Culex</taxon>
    </lineage>
</organism>
<evidence type="ECO:0000256" key="1">
    <source>
        <dbReference type="SAM" id="SignalP"/>
    </source>
</evidence>
<keyword evidence="1" id="KW-0732">Signal</keyword>
<dbReference type="EMBL" id="JBEHCU010006157">
    <property type="protein sequence ID" value="KAL1397763.1"/>
    <property type="molecule type" value="Genomic_DNA"/>
</dbReference>
<feature type="signal peptide" evidence="1">
    <location>
        <begin position="1"/>
        <end position="20"/>
    </location>
</feature>
<feature type="chain" id="PRO_5044743029" evidence="1">
    <location>
        <begin position="21"/>
        <end position="157"/>
    </location>
</feature>